<dbReference type="Gene3D" id="1.20.120.530">
    <property type="entry name" value="GntR ligand-binding domain-like"/>
    <property type="match status" value="1"/>
</dbReference>
<dbReference type="Proteomes" id="UP001254848">
    <property type="component" value="Unassembled WGS sequence"/>
</dbReference>
<evidence type="ECO:0000259" key="4">
    <source>
        <dbReference type="PROSITE" id="PS50949"/>
    </source>
</evidence>
<evidence type="ECO:0000313" key="6">
    <source>
        <dbReference type="Proteomes" id="UP001254848"/>
    </source>
</evidence>
<dbReference type="Gene3D" id="1.10.10.10">
    <property type="entry name" value="Winged helix-like DNA-binding domain superfamily/Winged helix DNA-binding domain"/>
    <property type="match status" value="1"/>
</dbReference>
<evidence type="ECO:0000313" key="5">
    <source>
        <dbReference type="EMBL" id="MDT8903465.1"/>
    </source>
</evidence>
<dbReference type="SMART" id="SM00345">
    <property type="entry name" value="HTH_GNTR"/>
    <property type="match status" value="1"/>
</dbReference>
<dbReference type="InterPro" id="IPR036388">
    <property type="entry name" value="WH-like_DNA-bd_sf"/>
</dbReference>
<name>A0ABU3P352_9FIRM</name>
<dbReference type="SMART" id="SM00895">
    <property type="entry name" value="FCD"/>
    <property type="match status" value="1"/>
</dbReference>
<keyword evidence="3" id="KW-0804">Transcription</keyword>
<dbReference type="SUPFAM" id="SSF48008">
    <property type="entry name" value="GntR ligand-binding domain-like"/>
    <property type="match status" value="1"/>
</dbReference>
<evidence type="ECO:0000256" key="2">
    <source>
        <dbReference type="ARBA" id="ARBA00023125"/>
    </source>
</evidence>
<evidence type="ECO:0000256" key="1">
    <source>
        <dbReference type="ARBA" id="ARBA00023015"/>
    </source>
</evidence>
<proteinExistence type="predicted"/>
<dbReference type="InterPro" id="IPR000524">
    <property type="entry name" value="Tscrpt_reg_HTH_GntR"/>
</dbReference>
<keyword evidence="1" id="KW-0805">Transcription regulation</keyword>
<organism evidence="5 6">
    <name type="scientific">Anaeroselena agilis</name>
    <dbReference type="NCBI Taxonomy" id="3063788"/>
    <lineage>
        <taxon>Bacteria</taxon>
        <taxon>Bacillati</taxon>
        <taxon>Bacillota</taxon>
        <taxon>Negativicutes</taxon>
        <taxon>Acetonemataceae</taxon>
        <taxon>Anaeroselena</taxon>
    </lineage>
</organism>
<dbReference type="EMBL" id="JAUOZS010000001">
    <property type="protein sequence ID" value="MDT8903465.1"/>
    <property type="molecule type" value="Genomic_DNA"/>
</dbReference>
<dbReference type="CDD" id="cd07377">
    <property type="entry name" value="WHTH_GntR"/>
    <property type="match status" value="1"/>
</dbReference>
<protein>
    <submittedName>
        <fullName evidence="5">GntR family transcriptional regulator</fullName>
    </submittedName>
</protein>
<keyword evidence="6" id="KW-1185">Reference proteome</keyword>
<dbReference type="PANTHER" id="PTHR43537">
    <property type="entry name" value="TRANSCRIPTIONAL REGULATOR, GNTR FAMILY"/>
    <property type="match status" value="1"/>
</dbReference>
<comment type="caution">
    <text evidence="5">The sequence shown here is derived from an EMBL/GenBank/DDBJ whole genome shotgun (WGS) entry which is preliminary data.</text>
</comment>
<gene>
    <name evidence="5" type="ORF">Q4T40_19740</name>
</gene>
<evidence type="ECO:0000256" key="3">
    <source>
        <dbReference type="ARBA" id="ARBA00023163"/>
    </source>
</evidence>
<feature type="domain" description="HTH gntR-type" evidence="4">
    <location>
        <begin position="16"/>
        <end position="83"/>
    </location>
</feature>
<dbReference type="PANTHER" id="PTHR43537:SF24">
    <property type="entry name" value="GLUCONATE OPERON TRANSCRIPTIONAL REPRESSOR"/>
    <property type="match status" value="1"/>
</dbReference>
<dbReference type="InterPro" id="IPR008920">
    <property type="entry name" value="TF_FadR/GntR_C"/>
</dbReference>
<dbReference type="PROSITE" id="PS50949">
    <property type="entry name" value="HTH_GNTR"/>
    <property type="match status" value="1"/>
</dbReference>
<keyword evidence="2" id="KW-0238">DNA-binding</keyword>
<dbReference type="RefSeq" id="WP_413781921.1">
    <property type="nucleotide sequence ID" value="NZ_JAUOZS010000001.1"/>
</dbReference>
<dbReference type="Pfam" id="PF00392">
    <property type="entry name" value="GntR"/>
    <property type="match status" value="1"/>
</dbReference>
<dbReference type="InterPro" id="IPR011711">
    <property type="entry name" value="GntR_C"/>
</dbReference>
<dbReference type="Pfam" id="PF07729">
    <property type="entry name" value="FCD"/>
    <property type="match status" value="1"/>
</dbReference>
<dbReference type="InterPro" id="IPR036390">
    <property type="entry name" value="WH_DNA-bd_sf"/>
</dbReference>
<reference evidence="5 6" key="1">
    <citation type="submission" date="2023-07" db="EMBL/GenBank/DDBJ databases">
        <title>The novel representative of Negativicutes class, Anaeroselena agilis gen. nov. sp. nov.</title>
        <authorList>
            <person name="Prokofeva M.I."/>
            <person name="Elcheninov A.G."/>
            <person name="Klyukina A."/>
            <person name="Kublanov I.V."/>
            <person name="Frolov E.N."/>
            <person name="Podosokorskaya O.A."/>
        </authorList>
    </citation>
    <scope>NUCLEOTIDE SEQUENCE [LARGE SCALE GENOMIC DNA]</scope>
    <source>
        <strain evidence="5 6">4137-cl</strain>
    </source>
</reference>
<accession>A0ABU3P352</accession>
<dbReference type="SUPFAM" id="SSF46785">
    <property type="entry name" value="Winged helix' DNA-binding domain"/>
    <property type="match status" value="1"/>
</dbReference>
<sequence length="226" mass="25969">MKIFDLLANGKQPVITTKLEAVYNVLRENIVSGKLEPGTRLIIKKIAQDLGVSEIPVREAIRMLEAQNLVTMTPHAGAQVATFDLDDIREVTDIRSLLEGYAARTAIPFIGDEAIADLEMCIEEMERCIHTEDNVNFGILNRKFHQKIYEHSPLKRLYRMIYEMWDGSERTRAVFSLSKRRPQESVQEHKAILKAIKEHDGDTVEKLIRDHRQRVGSILIDHLKKK</sequence>